<keyword evidence="2" id="KW-0812">Transmembrane</keyword>
<feature type="compositionally biased region" description="Low complexity" evidence="1">
    <location>
        <begin position="137"/>
        <end position="156"/>
    </location>
</feature>
<feature type="region of interest" description="Disordered" evidence="1">
    <location>
        <begin position="582"/>
        <end position="605"/>
    </location>
</feature>
<protein>
    <submittedName>
        <fullName evidence="3">Putative iron-regulated membrane protein</fullName>
    </submittedName>
</protein>
<accession>A0A495VQ75</accession>
<reference evidence="3 4" key="1">
    <citation type="submission" date="2018-10" db="EMBL/GenBank/DDBJ databases">
        <title>Genomic Encyclopedia of Type Strains, Phase IV (KMG-IV): sequencing the most valuable type-strain genomes for metagenomic binning, comparative biology and taxonomic classification.</title>
        <authorList>
            <person name="Goeker M."/>
        </authorList>
    </citation>
    <scope>NUCLEOTIDE SEQUENCE [LARGE SCALE GENOMIC DNA]</scope>
    <source>
        <strain evidence="3 4">DSM 23841</strain>
    </source>
</reference>
<dbReference type="InterPro" id="IPR005625">
    <property type="entry name" value="PepSY-ass_TM"/>
</dbReference>
<dbReference type="PANTHER" id="PTHR34219">
    <property type="entry name" value="IRON-REGULATED INNER MEMBRANE PROTEIN-RELATED"/>
    <property type="match status" value="1"/>
</dbReference>
<evidence type="ECO:0000313" key="3">
    <source>
        <dbReference type="EMBL" id="RKT50747.1"/>
    </source>
</evidence>
<proteinExistence type="predicted"/>
<keyword evidence="2" id="KW-0472">Membrane</keyword>
<feature type="transmembrane region" description="Helical" evidence="2">
    <location>
        <begin position="210"/>
        <end position="234"/>
    </location>
</feature>
<dbReference type="OrthoDB" id="9776609at2"/>
<evidence type="ECO:0000313" key="4">
    <source>
        <dbReference type="Proteomes" id="UP000270626"/>
    </source>
</evidence>
<feature type="transmembrane region" description="Helical" evidence="2">
    <location>
        <begin position="497"/>
        <end position="513"/>
    </location>
</feature>
<feature type="region of interest" description="Disordered" evidence="1">
    <location>
        <begin position="98"/>
        <end position="169"/>
    </location>
</feature>
<feature type="transmembrane region" description="Helical" evidence="2">
    <location>
        <begin position="525"/>
        <end position="547"/>
    </location>
</feature>
<organism evidence="3 4">
    <name type="scientific">Azonexus fungiphilus</name>
    <dbReference type="NCBI Taxonomy" id="146940"/>
    <lineage>
        <taxon>Bacteria</taxon>
        <taxon>Pseudomonadati</taxon>
        <taxon>Pseudomonadota</taxon>
        <taxon>Betaproteobacteria</taxon>
        <taxon>Rhodocyclales</taxon>
        <taxon>Azonexaceae</taxon>
        <taxon>Azonexus</taxon>
    </lineage>
</organism>
<dbReference type="Proteomes" id="UP000270626">
    <property type="component" value="Unassembled WGS sequence"/>
</dbReference>
<feature type="transmembrane region" description="Helical" evidence="2">
    <location>
        <begin position="21"/>
        <end position="40"/>
    </location>
</feature>
<feature type="transmembrane region" description="Helical" evidence="2">
    <location>
        <begin position="419"/>
        <end position="441"/>
    </location>
</feature>
<comment type="caution">
    <text evidence="3">The sequence shown here is derived from an EMBL/GenBank/DDBJ whole genome shotgun (WGS) entry which is preliminary data.</text>
</comment>
<dbReference type="Pfam" id="PF03929">
    <property type="entry name" value="PepSY_TM"/>
    <property type="match status" value="1"/>
</dbReference>
<gene>
    <name evidence="3" type="ORF">DFR40_2682</name>
</gene>
<keyword evidence="4" id="KW-1185">Reference proteome</keyword>
<keyword evidence="2" id="KW-1133">Transmembrane helix</keyword>
<evidence type="ECO:0000256" key="2">
    <source>
        <dbReference type="SAM" id="Phobius"/>
    </source>
</evidence>
<feature type="transmembrane region" description="Helical" evidence="2">
    <location>
        <begin position="462"/>
        <end position="481"/>
    </location>
</feature>
<feature type="transmembrane region" description="Helical" evidence="2">
    <location>
        <begin position="553"/>
        <end position="575"/>
    </location>
</feature>
<feature type="compositionally biased region" description="Gly residues" evidence="1">
    <location>
        <begin position="101"/>
        <end position="120"/>
    </location>
</feature>
<dbReference type="AlphaFoldDB" id="A0A495VQ75"/>
<feature type="compositionally biased region" description="Basic and acidic residues" evidence="1">
    <location>
        <begin position="121"/>
        <end position="130"/>
    </location>
</feature>
<dbReference type="EMBL" id="RBXP01000017">
    <property type="protein sequence ID" value="RKT50747.1"/>
    <property type="molecule type" value="Genomic_DNA"/>
</dbReference>
<dbReference type="PANTHER" id="PTHR34219:SF4">
    <property type="entry name" value="PEPSY DOMAIN-CONTAINING PROTEIN"/>
    <property type="match status" value="1"/>
</dbReference>
<evidence type="ECO:0000256" key="1">
    <source>
        <dbReference type="SAM" id="MobiDB-lite"/>
    </source>
</evidence>
<dbReference type="RefSeq" id="WP_121458974.1">
    <property type="nucleotide sequence ID" value="NZ_RBXP01000017.1"/>
</dbReference>
<name>A0A495VQ75_9RHOO</name>
<sequence length="605" mass="65103">MRFDKPRYFRQSMSWVHTWTGLVMGWLLFAVYVTGALSYFRNEITLWMQPELHAAAAADDWLPKAVGVLAEKGAQAQQWTIAPPGPRSPVVGLSYREATAGGRGGEGGRAGEAARGGEGGRGGERARGGDGEGLGEVAGERPAAASAGARGEARPAQAQGGGQERNQGVKRLVMDPASGSVLEPRSTAGGNFLYRFHFELHGIDRVWGRWIVGAATMLMFIAIITGVIVHRNIFKDFFTFRPARGKRSWLDGHNASGVLSLPFHILITFSGLLLLAMQLMPWAADAAYNGDRRAFNQEVRGAAMGGQGQPAQARSGGSGRSTLTDLRPLYQQALQQWPELGVGSITVSNPGSARATVEIRQAFGDKLTARGGAERMLFNGVTGEALELPAARPPSTTRSIWNVFIVVHEGRFATPAVRWLLFLSGVIGALMIASGLVLWLVSRQKERAALGRLPRGHRFVEVMNVAAVAGLMIAIAGYFWANRFIPADAVDRNNQEIFAFFAIWGLTLVHAALRPHKRAWIEQLAAGAALYLLLPVLNGLSGGAHLARSLFSGHWQVASFDLVALATAAALLFTANRVHHHVPRPDRKGAKANTDEPAELAAEST</sequence>
<feature type="transmembrane region" description="Helical" evidence="2">
    <location>
        <begin position="255"/>
        <end position="277"/>
    </location>
</feature>